<organism evidence="2 3">
    <name type="scientific">Streptomyces alfalfae</name>
    <dbReference type="NCBI Taxonomy" id="1642299"/>
    <lineage>
        <taxon>Bacteria</taxon>
        <taxon>Bacillati</taxon>
        <taxon>Actinomycetota</taxon>
        <taxon>Actinomycetes</taxon>
        <taxon>Kitasatosporales</taxon>
        <taxon>Streptomycetaceae</taxon>
        <taxon>Streptomyces</taxon>
    </lineage>
</organism>
<name>A0ABM6GQ27_9ACTN</name>
<reference evidence="2 3" key="1">
    <citation type="submission" date="2016-05" db="EMBL/GenBank/DDBJ databases">
        <authorList>
            <person name="Gu J."/>
        </authorList>
    </citation>
    <scope>NUCLEOTIDE SEQUENCE [LARGE SCALE GENOMIC DNA]</scope>
    <source>
        <strain evidence="2 3">ACCC40021</strain>
    </source>
</reference>
<gene>
    <name evidence="2" type="ORF">A7J05_07195</name>
</gene>
<feature type="region of interest" description="Disordered" evidence="1">
    <location>
        <begin position="85"/>
        <end position="106"/>
    </location>
</feature>
<protein>
    <submittedName>
        <fullName evidence="2">Uncharacterized protein</fullName>
    </submittedName>
</protein>
<feature type="region of interest" description="Disordered" evidence="1">
    <location>
        <begin position="1"/>
        <end position="27"/>
    </location>
</feature>
<dbReference type="Proteomes" id="UP000187191">
    <property type="component" value="Chromosome"/>
</dbReference>
<proteinExistence type="predicted"/>
<evidence type="ECO:0000313" key="2">
    <source>
        <dbReference type="EMBL" id="APY85529.1"/>
    </source>
</evidence>
<keyword evidence="3" id="KW-1185">Reference proteome</keyword>
<accession>A0ABM6GQ27</accession>
<dbReference type="EMBL" id="CP015588">
    <property type="protein sequence ID" value="APY85529.1"/>
    <property type="molecule type" value="Genomic_DNA"/>
</dbReference>
<evidence type="ECO:0000256" key="1">
    <source>
        <dbReference type="SAM" id="MobiDB-lite"/>
    </source>
</evidence>
<evidence type="ECO:0000313" key="3">
    <source>
        <dbReference type="Proteomes" id="UP000187191"/>
    </source>
</evidence>
<dbReference type="RefSeq" id="WP_076683733.1">
    <property type="nucleotide sequence ID" value="NZ_CP015588.1"/>
</dbReference>
<sequence length="106" mass="11824">MDSVGRLHDQPARQHADIERPGQWEVEAREPDELQRLVLATVDPYIDRDVLAQQITREGQQRRALEEFASWWGCDERGAVVGGVRRPWPRLGGSAAPDGAADEGVP</sequence>